<dbReference type="EMBL" id="JAEQBW010000001">
    <property type="protein sequence ID" value="MBK6264173.1"/>
    <property type="molecule type" value="Genomic_DNA"/>
</dbReference>
<evidence type="ECO:0000313" key="2">
    <source>
        <dbReference type="Proteomes" id="UP000611723"/>
    </source>
</evidence>
<accession>A0A934WW60</accession>
<name>A0A934WW60_9BACT</name>
<comment type="caution">
    <text evidence="1">The sequence shown here is derived from an EMBL/GenBank/DDBJ whole genome shotgun (WGS) entry which is preliminary data.</text>
</comment>
<evidence type="ECO:0000313" key="1">
    <source>
        <dbReference type="EMBL" id="MBK6264173.1"/>
    </source>
</evidence>
<dbReference type="Proteomes" id="UP000611723">
    <property type="component" value="Unassembled WGS sequence"/>
</dbReference>
<gene>
    <name evidence="1" type="ORF">JKA74_03920</name>
</gene>
<dbReference type="RefSeq" id="WP_201429846.1">
    <property type="nucleotide sequence ID" value="NZ_JAEQBW010000001.1"/>
</dbReference>
<proteinExistence type="predicted"/>
<reference evidence="1" key="1">
    <citation type="submission" date="2021-01" db="EMBL/GenBank/DDBJ databases">
        <title>Marivirga aurantiaca sp. nov., isolated from intertidal surface sediments.</title>
        <authorList>
            <person name="Zhang M."/>
        </authorList>
    </citation>
    <scope>NUCLEOTIDE SEQUENCE</scope>
    <source>
        <strain evidence="1">S37H4</strain>
    </source>
</reference>
<sequence length="165" mass="18725">MKTYPKYFRIANQNILVVLVVIITLLGMSIKLRAQSPVLGNDGEKINATMKIQLKNYDFDVLVPKVDTNELMTYSDNNYNQLVYVTDEKPGFYMFFNNQWTKQTVGDVLTVIEMNLQMSPPIAESIIIQVGANGSKQLVDYNGHLSTLYNGFTFEKESGQLAIRL</sequence>
<protein>
    <submittedName>
        <fullName evidence="1">Uncharacterized protein</fullName>
    </submittedName>
</protein>
<dbReference type="AlphaFoldDB" id="A0A934WW60"/>
<organism evidence="1 2">
    <name type="scientific">Marivirga aurantiaca</name>
    <dbReference type="NCBI Taxonomy" id="2802615"/>
    <lineage>
        <taxon>Bacteria</taxon>
        <taxon>Pseudomonadati</taxon>
        <taxon>Bacteroidota</taxon>
        <taxon>Cytophagia</taxon>
        <taxon>Cytophagales</taxon>
        <taxon>Marivirgaceae</taxon>
        <taxon>Marivirga</taxon>
    </lineage>
</organism>
<keyword evidence="2" id="KW-1185">Reference proteome</keyword>